<dbReference type="Pfam" id="PF01297">
    <property type="entry name" value="ZnuA"/>
    <property type="match status" value="1"/>
</dbReference>
<keyword evidence="3 6" id="KW-0813">Transport</keyword>
<evidence type="ECO:0000256" key="2">
    <source>
        <dbReference type="ARBA" id="ARBA00011028"/>
    </source>
</evidence>
<keyword evidence="4" id="KW-0479">Metal-binding</keyword>
<dbReference type="GO" id="GO:0030001">
    <property type="term" value="P:metal ion transport"/>
    <property type="evidence" value="ECO:0007669"/>
    <property type="project" value="InterPro"/>
</dbReference>
<organism evidence="7 8">
    <name type="scientific">Paragemmobacter aquarius</name>
    <dbReference type="NCBI Taxonomy" id="2169400"/>
    <lineage>
        <taxon>Bacteria</taxon>
        <taxon>Pseudomonadati</taxon>
        <taxon>Pseudomonadota</taxon>
        <taxon>Alphaproteobacteria</taxon>
        <taxon>Rhodobacterales</taxon>
        <taxon>Paracoccaceae</taxon>
        <taxon>Paragemmobacter</taxon>
    </lineage>
</organism>
<dbReference type="PANTHER" id="PTHR42953">
    <property type="entry name" value="HIGH-AFFINITY ZINC UPTAKE SYSTEM PROTEIN ZNUA-RELATED"/>
    <property type="match status" value="1"/>
</dbReference>
<dbReference type="InterPro" id="IPR006311">
    <property type="entry name" value="TAT_signal"/>
</dbReference>
<dbReference type="InterPro" id="IPR006129">
    <property type="entry name" value="AdhesinB"/>
</dbReference>
<dbReference type="PROSITE" id="PS51318">
    <property type="entry name" value="TAT"/>
    <property type="match status" value="1"/>
</dbReference>
<dbReference type="KEGG" id="geh:HYN69_04290"/>
<evidence type="ECO:0000256" key="4">
    <source>
        <dbReference type="ARBA" id="ARBA00022723"/>
    </source>
</evidence>
<evidence type="ECO:0000313" key="8">
    <source>
        <dbReference type="Proteomes" id="UP000244496"/>
    </source>
</evidence>
<dbReference type="Proteomes" id="UP000244496">
    <property type="component" value="Chromosome"/>
</dbReference>
<sequence>MSDPDDPPTLARRRLLGLVAASPFLATSFLATSLMATPFMATAARAATPSVIATTGMIADAARVLTAGQAQALMGPGIDPHTYRPTRGDILALSRADIILWHGLHLEAQFAEVLEDLARKKTVIAVAETLPHDRLIFHPDYPDRPDPHVWMVPSLWAEVVAGMAAPLAAAGLDTSATLPAYLAELAALDSYGQSVLSTVPPSSRVLFTAHDAFSYFGRAYGFEVQGIQGISTESEAGLARVGDLVNLLVSRNIGAVFVESSVSDRSIRALIEGAAAQGHEVTIGGELYSDAMGADGSYEGTYLGMLDHNITTIARALGGTVPDRGMAGKLMVAG</sequence>
<dbReference type="EMBL" id="CP028918">
    <property type="protein sequence ID" value="AWB47833.1"/>
    <property type="molecule type" value="Genomic_DNA"/>
</dbReference>
<gene>
    <name evidence="7" type="ORF">HYN69_04290</name>
</gene>
<accession>A0A2S0UJ34</accession>
<dbReference type="InterPro" id="IPR006127">
    <property type="entry name" value="ZnuA-like"/>
</dbReference>
<comment type="similarity">
    <text evidence="2 6">Belongs to the bacterial solute-binding protein 9 family.</text>
</comment>
<keyword evidence="8" id="KW-1185">Reference proteome</keyword>
<dbReference type="PANTHER" id="PTHR42953:SF1">
    <property type="entry name" value="METAL-BINDING PROTEIN HI_0362-RELATED"/>
    <property type="match status" value="1"/>
</dbReference>
<dbReference type="OrthoDB" id="9793396at2"/>
<keyword evidence="5" id="KW-0732">Signal</keyword>
<evidence type="ECO:0000256" key="3">
    <source>
        <dbReference type="ARBA" id="ARBA00022448"/>
    </source>
</evidence>
<dbReference type="GO" id="GO:0030313">
    <property type="term" value="C:cell envelope"/>
    <property type="evidence" value="ECO:0007669"/>
    <property type="project" value="UniProtKB-SubCell"/>
</dbReference>
<dbReference type="GO" id="GO:0007155">
    <property type="term" value="P:cell adhesion"/>
    <property type="evidence" value="ECO:0007669"/>
    <property type="project" value="InterPro"/>
</dbReference>
<reference evidence="7 8" key="1">
    <citation type="submission" date="2018-04" db="EMBL/GenBank/DDBJ databases">
        <title>Genome sequencing of Gemmobacter.</title>
        <authorList>
            <person name="Yi H."/>
            <person name="Baek M.-G."/>
        </authorList>
    </citation>
    <scope>NUCLEOTIDE SEQUENCE [LARGE SCALE GENOMIC DNA]</scope>
    <source>
        <strain evidence="7 8">HYN0069</strain>
    </source>
</reference>
<dbReference type="Gene3D" id="3.40.50.1980">
    <property type="entry name" value="Nitrogenase molybdenum iron protein domain"/>
    <property type="match status" value="2"/>
</dbReference>
<name>A0A2S0UJ34_9RHOB</name>
<dbReference type="PRINTS" id="PR00690">
    <property type="entry name" value="ADHESNFAMILY"/>
</dbReference>
<evidence type="ECO:0000256" key="5">
    <source>
        <dbReference type="ARBA" id="ARBA00022729"/>
    </source>
</evidence>
<dbReference type="InterPro" id="IPR006128">
    <property type="entry name" value="Lipoprotein_PsaA-like"/>
</dbReference>
<dbReference type="GO" id="GO:0046872">
    <property type="term" value="F:metal ion binding"/>
    <property type="evidence" value="ECO:0007669"/>
    <property type="project" value="UniProtKB-KW"/>
</dbReference>
<comment type="subcellular location">
    <subcellularLocation>
        <location evidence="1">Cell envelope</location>
    </subcellularLocation>
</comment>
<evidence type="ECO:0000256" key="1">
    <source>
        <dbReference type="ARBA" id="ARBA00004196"/>
    </source>
</evidence>
<evidence type="ECO:0000313" key="7">
    <source>
        <dbReference type="EMBL" id="AWB47833.1"/>
    </source>
</evidence>
<dbReference type="RefSeq" id="WP_108434658.1">
    <property type="nucleotide sequence ID" value="NZ_CP028918.1"/>
</dbReference>
<proteinExistence type="inferred from homology"/>
<evidence type="ECO:0000256" key="6">
    <source>
        <dbReference type="RuleBase" id="RU003512"/>
    </source>
</evidence>
<dbReference type="InterPro" id="IPR050492">
    <property type="entry name" value="Bact_metal-bind_prot9"/>
</dbReference>
<dbReference type="SUPFAM" id="SSF53807">
    <property type="entry name" value="Helical backbone' metal receptor"/>
    <property type="match status" value="1"/>
</dbReference>
<dbReference type="PRINTS" id="PR00691">
    <property type="entry name" value="ADHESINB"/>
</dbReference>
<protein>
    <submittedName>
        <fullName evidence="7">Manganese transporter</fullName>
    </submittedName>
</protein>
<dbReference type="AlphaFoldDB" id="A0A2S0UJ34"/>